<dbReference type="EMBL" id="CAMXCT030000600">
    <property type="protein sequence ID" value="CAL4768271.1"/>
    <property type="molecule type" value="Genomic_DNA"/>
</dbReference>
<dbReference type="OrthoDB" id="417481at2759"/>
<dbReference type="InterPro" id="IPR000504">
    <property type="entry name" value="RRM_dom"/>
</dbReference>
<accession>A0A9P1FKU9</accession>
<dbReference type="InterPro" id="IPR007201">
    <property type="entry name" value="Mei2-like_Rrm_C"/>
</dbReference>
<keyword evidence="1" id="KW-0694">RNA-binding</keyword>
<proteinExistence type="predicted"/>
<organism evidence="3">
    <name type="scientific">Cladocopium goreaui</name>
    <dbReference type="NCBI Taxonomy" id="2562237"/>
    <lineage>
        <taxon>Eukaryota</taxon>
        <taxon>Sar</taxon>
        <taxon>Alveolata</taxon>
        <taxon>Dinophyceae</taxon>
        <taxon>Suessiales</taxon>
        <taxon>Symbiodiniaceae</taxon>
        <taxon>Cladocopium</taxon>
    </lineage>
</organism>
<gene>
    <name evidence="3" type="ORF">C1SCF055_LOCUS8798</name>
</gene>
<evidence type="ECO:0000313" key="5">
    <source>
        <dbReference type="Proteomes" id="UP001152797"/>
    </source>
</evidence>
<evidence type="ECO:0000313" key="4">
    <source>
        <dbReference type="EMBL" id="CAL1134334.1"/>
    </source>
</evidence>
<dbReference type="EMBL" id="CAMXCT010000600">
    <property type="protein sequence ID" value="CAI3980959.1"/>
    <property type="molecule type" value="Genomic_DNA"/>
</dbReference>
<keyword evidence="5" id="KW-1185">Reference proteome</keyword>
<protein>
    <recommendedName>
        <fullName evidence="2">RRM domain-containing protein</fullName>
    </recommendedName>
</protein>
<dbReference type="AlphaFoldDB" id="A0A9P1FKU9"/>
<evidence type="ECO:0000256" key="1">
    <source>
        <dbReference type="PROSITE-ProRule" id="PRU00176"/>
    </source>
</evidence>
<reference evidence="4" key="2">
    <citation type="submission" date="2024-04" db="EMBL/GenBank/DDBJ databases">
        <authorList>
            <person name="Chen Y."/>
            <person name="Shah S."/>
            <person name="Dougan E. K."/>
            <person name="Thang M."/>
            <person name="Chan C."/>
        </authorList>
    </citation>
    <scope>NUCLEOTIDE SEQUENCE [LARGE SCALE GENOMIC DNA]</scope>
</reference>
<dbReference type="EMBL" id="CAMXCT020000600">
    <property type="protein sequence ID" value="CAL1134334.1"/>
    <property type="molecule type" value="Genomic_DNA"/>
</dbReference>
<evidence type="ECO:0000313" key="3">
    <source>
        <dbReference type="EMBL" id="CAI3980959.1"/>
    </source>
</evidence>
<dbReference type="Proteomes" id="UP001152797">
    <property type="component" value="Unassembled WGS sequence"/>
</dbReference>
<dbReference type="InterPro" id="IPR035979">
    <property type="entry name" value="RBD_domain_sf"/>
</dbReference>
<dbReference type="PROSITE" id="PS50102">
    <property type="entry name" value="RRM"/>
    <property type="match status" value="1"/>
</dbReference>
<sequence length="488" mass="52819">MQVVPWMTQLPVKNTFIEVRTHDPIIVRPRAQTAEVVPSSSYLASSVEIAPAIAPTLAPAPVPVTGVPAVTVDSKVRAAPGSAACIVSSVDSTGRRCSVARTPDVLYARTPVGSIVAEPPFAFALPQAMDDHGRRRTSTFGTEAARVQTGHSSATRRSSLETIPATPDFHYSWPPPYAPPPVVMAGAVPEGSTQAAPTMPQLAHGMPILQCPPSQCQIQMPLQSAHPDSAYKQVAQTVSAQYPSLAHQFAHPPVPLGSSVPLPTQWDAPMQFIPQSLPPQIGQELPGKPLHKATGWQPQPGKFQPGPVPQQVLVLSNFLQEAPRKLEAQLPAETADIAQVQAPQGITTLMLRNIPVTFNRESLLADFDARGFRGKYDFFYLPIDFQTDNNLGYAFINLGTPIYAEQFRSTYQGLALAGDRSKKICAVAPATTQGRAANVEYYRNSNVMSMEDKYQPLVFENGVRAPFPSPTKAVKPIRYRESRGVVPE</sequence>
<reference evidence="3" key="1">
    <citation type="submission" date="2022-10" db="EMBL/GenBank/DDBJ databases">
        <authorList>
            <person name="Chen Y."/>
            <person name="Dougan E. K."/>
            <person name="Chan C."/>
            <person name="Rhodes N."/>
            <person name="Thang M."/>
        </authorList>
    </citation>
    <scope>NUCLEOTIDE SEQUENCE</scope>
</reference>
<dbReference type="Pfam" id="PF04059">
    <property type="entry name" value="RRM_2"/>
    <property type="match status" value="1"/>
</dbReference>
<dbReference type="CDD" id="cd12277">
    <property type="entry name" value="RRM3_MEI2_EAR1_like"/>
    <property type="match status" value="1"/>
</dbReference>
<feature type="domain" description="RRM" evidence="2">
    <location>
        <begin position="347"/>
        <end position="444"/>
    </location>
</feature>
<comment type="caution">
    <text evidence="3">The sequence shown here is derived from an EMBL/GenBank/DDBJ whole genome shotgun (WGS) entry which is preliminary data.</text>
</comment>
<dbReference type="GO" id="GO:0003723">
    <property type="term" value="F:RNA binding"/>
    <property type="evidence" value="ECO:0007669"/>
    <property type="project" value="UniProtKB-UniRule"/>
</dbReference>
<name>A0A9P1FKU9_9DINO</name>
<dbReference type="SUPFAM" id="SSF54928">
    <property type="entry name" value="RNA-binding domain, RBD"/>
    <property type="match status" value="1"/>
</dbReference>
<evidence type="ECO:0000259" key="2">
    <source>
        <dbReference type="PROSITE" id="PS50102"/>
    </source>
</evidence>